<dbReference type="EMBL" id="FUEG01000001">
    <property type="protein sequence ID" value="SJK98579.1"/>
    <property type="molecule type" value="Genomic_DNA"/>
</dbReference>
<sequence length="246" mass="27922">MLYRPLFWTAYWFEDWLWSSKYRGGASTILLSSASSKTAFCAAYLIRKRQASAGITPKIIGLTSSRNMEFTKGLELYDEVLEYGSFASSDSFHVREKDRWVYVDVAGNAPFNQRVFDHFTSPYTGVLAAFITLGMTNLSPFSDARTGRATPSSDPTLPQEEHFFTPEWLAVRRRQLRVEDIFKMQEIARKELMRDSGGWVEIERVYGPDAVKAEYEKIVKDGVGPSKGLVWSLWDSDVPVPNATSL</sequence>
<gene>
    <name evidence="1" type="ORF">ARMOST_01847</name>
</gene>
<evidence type="ECO:0000313" key="1">
    <source>
        <dbReference type="EMBL" id="SJK98579.1"/>
    </source>
</evidence>
<name>A0A284QQ31_ARMOS</name>
<dbReference type="Pfam" id="PF11017">
    <property type="entry name" value="DUF2855"/>
    <property type="match status" value="1"/>
</dbReference>
<dbReference type="Proteomes" id="UP000219338">
    <property type="component" value="Unassembled WGS sequence"/>
</dbReference>
<reference evidence="2" key="1">
    <citation type="journal article" date="2017" name="Nat. Ecol. Evol.">
        <title>Genome expansion and lineage-specific genetic innovations in the forest pathogenic fungi Armillaria.</title>
        <authorList>
            <person name="Sipos G."/>
            <person name="Prasanna A.N."/>
            <person name="Walter M.C."/>
            <person name="O'Connor E."/>
            <person name="Balint B."/>
            <person name="Krizsan K."/>
            <person name="Kiss B."/>
            <person name="Hess J."/>
            <person name="Varga T."/>
            <person name="Slot J."/>
            <person name="Riley R."/>
            <person name="Boka B."/>
            <person name="Rigling D."/>
            <person name="Barry K."/>
            <person name="Lee J."/>
            <person name="Mihaltcheva S."/>
            <person name="LaButti K."/>
            <person name="Lipzen A."/>
            <person name="Waldron R."/>
            <person name="Moloney N.M."/>
            <person name="Sperisen C."/>
            <person name="Kredics L."/>
            <person name="Vagvoelgyi C."/>
            <person name="Patrignani A."/>
            <person name="Fitzpatrick D."/>
            <person name="Nagy I."/>
            <person name="Doyle S."/>
            <person name="Anderson J.B."/>
            <person name="Grigoriev I.V."/>
            <person name="Gueldener U."/>
            <person name="Muensterkoetter M."/>
            <person name="Nagy L.G."/>
        </authorList>
    </citation>
    <scope>NUCLEOTIDE SEQUENCE [LARGE SCALE GENOMIC DNA]</scope>
    <source>
        <strain evidence="2">C18/9</strain>
    </source>
</reference>
<dbReference type="STRING" id="47428.A0A284QQ31"/>
<dbReference type="InterPro" id="IPR021276">
    <property type="entry name" value="DUF2855"/>
</dbReference>
<keyword evidence="2" id="KW-1185">Reference proteome</keyword>
<dbReference type="AlphaFoldDB" id="A0A284QQ31"/>
<dbReference type="OrthoDB" id="192702at2759"/>
<proteinExistence type="predicted"/>
<evidence type="ECO:0000313" key="2">
    <source>
        <dbReference type="Proteomes" id="UP000219338"/>
    </source>
</evidence>
<protein>
    <recommendedName>
        <fullName evidence="3">DUF2855 family protein</fullName>
    </recommendedName>
</protein>
<accession>A0A284QQ31</accession>
<evidence type="ECO:0008006" key="3">
    <source>
        <dbReference type="Google" id="ProtNLM"/>
    </source>
</evidence>
<organism evidence="1 2">
    <name type="scientific">Armillaria ostoyae</name>
    <name type="common">Armillaria root rot fungus</name>
    <dbReference type="NCBI Taxonomy" id="47428"/>
    <lineage>
        <taxon>Eukaryota</taxon>
        <taxon>Fungi</taxon>
        <taxon>Dikarya</taxon>
        <taxon>Basidiomycota</taxon>
        <taxon>Agaricomycotina</taxon>
        <taxon>Agaricomycetes</taxon>
        <taxon>Agaricomycetidae</taxon>
        <taxon>Agaricales</taxon>
        <taxon>Marasmiineae</taxon>
        <taxon>Physalacriaceae</taxon>
        <taxon>Armillaria</taxon>
    </lineage>
</organism>